<dbReference type="SUPFAM" id="SSF52540">
    <property type="entry name" value="P-loop containing nucleoside triphosphate hydrolases"/>
    <property type="match status" value="1"/>
</dbReference>
<reference evidence="3" key="1">
    <citation type="submission" date="2022-08" db="UniProtKB">
        <authorList>
            <consortium name="EnsemblMetazoa"/>
        </authorList>
    </citation>
    <scope>IDENTIFICATION</scope>
    <source>
        <strain evidence="3">05x7-T-G4-1.051#20</strain>
    </source>
</reference>
<proteinExistence type="inferred from homology"/>
<name>A0A8W8M3V2_MAGGI</name>
<dbReference type="CDD" id="cd00882">
    <property type="entry name" value="Ras_like_GTPase"/>
    <property type="match status" value="1"/>
</dbReference>
<evidence type="ECO:0000259" key="2">
    <source>
        <dbReference type="PROSITE" id="PS51886"/>
    </source>
</evidence>
<protein>
    <recommendedName>
        <fullName evidence="2">TLDc domain-containing protein</fullName>
    </recommendedName>
</protein>
<dbReference type="Pfam" id="PF07534">
    <property type="entry name" value="TLD"/>
    <property type="match status" value="1"/>
</dbReference>
<dbReference type="OrthoDB" id="9984961at2759"/>
<dbReference type="PANTHER" id="PTHR14241">
    <property type="entry name" value="INTERFERON-INDUCED PROTEIN 44"/>
    <property type="match status" value="1"/>
</dbReference>
<evidence type="ECO:0000256" key="1">
    <source>
        <dbReference type="ARBA" id="ARBA00009243"/>
    </source>
</evidence>
<dbReference type="OMA" id="HEARAIY"/>
<keyword evidence="4" id="KW-1185">Reference proteome</keyword>
<organism evidence="3 4">
    <name type="scientific">Magallana gigas</name>
    <name type="common">Pacific oyster</name>
    <name type="synonym">Crassostrea gigas</name>
    <dbReference type="NCBI Taxonomy" id="29159"/>
    <lineage>
        <taxon>Eukaryota</taxon>
        <taxon>Metazoa</taxon>
        <taxon>Spiralia</taxon>
        <taxon>Lophotrochozoa</taxon>
        <taxon>Mollusca</taxon>
        <taxon>Bivalvia</taxon>
        <taxon>Autobranchia</taxon>
        <taxon>Pteriomorphia</taxon>
        <taxon>Ostreida</taxon>
        <taxon>Ostreoidea</taxon>
        <taxon>Ostreidae</taxon>
        <taxon>Magallana</taxon>
    </lineage>
</organism>
<dbReference type="AlphaFoldDB" id="A0A8W8M3V2"/>
<dbReference type="Proteomes" id="UP000005408">
    <property type="component" value="Unassembled WGS sequence"/>
</dbReference>
<dbReference type="EnsemblMetazoa" id="G31190.1">
    <property type="protein sequence ID" value="G31190.1:cds"/>
    <property type="gene ID" value="G31190"/>
</dbReference>
<feature type="domain" description="TLDc" evidence="2">
    <location>
        <begin position="1"/>
        <end position="174"/>
    </location>
</feature>
<comment type="similarity">
    <text evidence="1">Belongs to the IFI44 family.</text>
</comment>
<dbReference type="Gene3D" id="3.40.50.300">
    <property type="entry name" value="P-loop containing nucleotide triphosphate hydrolases"/>
    <property type="match status" value="1"/>
</dbReference>
<accession>A0A8W8M3V2</accession>
<dbReference type="InterPro" id="IPR006571">
    <property type="entry name" value="TLDc_dom"/>
</dbReference>
<evidence type="ECO:0000313" key="3">
    <source>
        <dbReference type="EnsemblMetazoa" id="G31190.3:cds"/>
    </source>
</evidence>
<sequence length="471" mass="52770">MPELLRKPYREQLVTWIGRPCHFQLLYKISIDGCSASTFHQKCDGQGATVTVLYNTNKTIFGGYLDQSWHSNAGYIYDSNAFLFRLQFNGSSDPLRFPVKNATYAGYGHSSQGPTFGSGHDMYTFSGTITRSGKVFPLNGDFNLGSCYSLNGQDVNSITNNSLQVTDLEVYRVIDGPGQTVPDLDKPWREHDGWTNETMQALKDSLLDYKPMTETSVAAANILLIGQIGAGKSSFFNSVNSIFRGKITSKACSGSFEHSVTTMYRQYKVKDFSKGKLLNFRLCDTRGFEEEFALDAQEISFILDGNIPDRYQFNPLVPFTPDTPGYIKDPNLKDKIHCVAFVIDGSTVDVMSDKVQKRMKDLQVRMNHRGLPQVVFLTKLDKICPDVNDDVKNTFTSTAVCDAVEKVAEVMGLPRAHVLPVKNYESETKLKTTVDILLMEALQRCLDFADDYMDEQLDKMAAEGKNVRAED</sequence>
<dbReference type="EnsemblMetazoa" id="G31190.3">
    <property type="protein sequence ID" value="G31190.3:cds"/>
    <property type="gene ID" value="G31190"/>
</dbReference>
<dbReference type="InterPro" id="IPR027417">
    <property type="entry name" value="P-loop_NTPase"/>
</dbReference>
<dbReference type="PROSITE" id="PS51886">
    <property type="entry name" value="TLDC"/>
    <property type="match status" value="1"/>
</dbReference>
<dbReference type="SMART" id="SM00584">
    <property type="entry name" value="TLDc"/>
    <property type="match status" value="1"/>
</dbReference>
<dbReference type="PANTHER" id="PTHR14241:SF32">
    <property type="entry name" value="VWFA DOMAIN-CONTAINING PROTEIN-RELATED"/>
    <property type="match status" value="1"/>
</dbReference>
<dbReference type="EnsemblMetazoa" id="G31190.4">
    <property type="protein sequence ID" value="G31190.4:cds"/>
    <property type="gene ID" value="G31190"/>
</dbReference>
<evidence type="ECO:0000313" key="4">
    <source>
        <dbReference type="Proteomes" id="UP000005408"/>
    </source>
</evidence>